<keyword evidence="5" id="KW-0256">Endoplasmic reticulum</keyword>
<protein>
    <recommendedName>
        <fullName evidence="5">Phosphatidylinositol-glycan biosynthesis class W protein</fullName>
        <ecNumber evidence="5">2.3.-.-</ecNumber>
    </recommendedName>
</protein>
<keyword evidence="5" id="KW-0012">Acyltransferase</keyword>
<dbReference type="EC" id="2.3.-.-" evidence="5"/>
<dbReference type="UniPathway" id="UPA00196"/>
<organism evidence="6 7">
    <name type="scientific">Drosophila hydei</name>
    <name type="common">Fruit fly</name>
    <dbReference type="NCBI Taxonomy" id="7224"/>
    <lineage>
        <taxon>Eukaryota</taxon>
        <taxon>Metazoa</taxon>
        <taxon>Ecdysozoa</taxon>
        <taxon>Arthropoda</taxon>
        <taxon>Hexapoda</taxon>
        <taxon>Insecta</taxon>
        <taxon>Pterygota</taxon>
        <taxon>Neoptera</taxon>
        <taxon>Endopterygota</taxon>
        <taxon>Diptera</taxon>
        <taxon>Brachycera</taxon>
        <taxon>Muscomorpha</taxon>
        <taxon>Ephydroidea</taxon>
        <taxon>Drosophilidae</taxon>
        <taxon>Drosophila</taxon>
    </lineage>
</organism>
<feature type="transmembrane region" description="Helical" evidence="5">
    <location>
        <begin position="292"/>
        <end position="314"/>
    </location>
</feature>
<keyword evidence="6" id="KW-1185">Reference proteome</keyword>
<feature type="transmembrane region" description="Helical" evidence="5">
    <location>
        <begin position="85"/>
        <end position="102"/>
    </location>
</feature>
<dbReference type="GO" id="GO:0032216">
    <property type="term" value="F:glucosaminyl-phosphatidylinositol O-acyltransferase activity"/>
    <property type="evidence" value="ECO:0007669"/>
    <property type="project" value="TreeGrafter"/>
</dbReference>
<evidence type="ECO:0000256" key="2">
    <source>
        <dbReference type="ARBA" id="ARBA00022692"/>
    </source>
</evidence>
<evidence type="ECO:0000256" key="3">
    <source>
        <dbReference type="ARBA" id="ARBA00022989"/>
    </source>
</evidence>
<feature type="transmembrane region" description="Helical" evidence="5">
    <location>
        <begin position="198"/>
        <end position="215"/>
    </location>
</feature>
<dbReference type="OrthoDB" id="15270at2759"/>
<keyword evidence="5" id="KW-0808">Transferase</keyword>
<dbReference type="CTD" id="38220"/>
<dbReference type="PIRSF" id="PIRSF017321">
    <property type="entry name" value="GWT1"/>
    <property type="match status" value="1"/>
</dbReference>
<dbReference type="AlphaFoldDB" id="A0A6J1LJ07"/>
<keyword evidence="2 5" id="KW-0812">Transmembrane</keyword>
<evidence type="ECO:0000256" key="5">
    <source>
        <dbReference type="RuleBase" id="RU280819"/>
    </source>
</evidence>
<gene>
    <name evidence="7" type="primary">LOC111596972</name>
</gene>
<dbReference type="RefSeq" id="XP_023167216.2">
    <property type="nucleotide sequence ID" value="XM_023311448.2"/>
</dbReference>
<keyword evidence="5" id="KW-0337">GPI-anchor biosynthesis</keyword>
<feature type="transmembrane region" description="Helical" evidence="5">
    <location>
        <begin position="251"/>
        <end position="272"/>
    </location>
</feature>
<dbReference type="InterPro" id="IPR009447">
    <property type="entry name" value="PIGW/GWT1"/>
</dbReference>
<dbReference type="PANTHER" id="PTHR20661">
    <property type="entry name" value="PHOSPHATIDYLINOSITOL-GLYCAN BIOSYNTHESIS CLASS W PROTEIN"/>
    <property type="match status" value="1"/>
</dbReference>
<feature type="transmembrane region" description="Helical" evidence="5">
    <location>
        <begin position="326"/>
        <end position="348"/>
    </location>
</feature>
<feature type="transmembrane region" description="Helical" evidence="5">
    <location>
        <begin position="30"/>
        <end position="50"/>
    </location>
</feature>
<dbReference type="GO" id="GO:0072659">
    <property type="term" value="P:protein localization to plasma membrane"/>
    <property type="evidence" value="ECO:0007669"/>
    <property type="project" value="TreeGrafter"/>
</dbReference>
<dbReference type="Pfam" id="PF06423">
    <property type="entry name" value="GWT1"/>
    <property type="match status" value="1"/>
</dbReference>
<evidence type="ECO:0000313" key="6">
    <source>
        <dbReference type="Proteomes" id="UP000504633"/>
    </source>
</evidence>
<comment type="pathway">
    <text evidence="5">Glycolipid biosynthesis; glycosylphosphatidylinositol-anchor biosynthesis.</text>
</comment>
<evidence type="ECO:0000313" key="7">
    <source>
        <dbReference type="RefSeq" id="XP_023167216.2"/>
    </source>
</evidence>
<dbReference type="KEGG" id="dhe:111596972"/>
<feature type="transmembrane region" description="Helical" evidence="5">
    <location>
        <begin position="444"/>
        <end position="463"/>
    </location>
</feature>
<keyword evidence="4 5" id="KW-0472">Membrane</keyword>
<accession>A0A6J1LJ07</accession>
<feature type="transmembrane region" description="Helical" evidence="5">
    <location>
        <begin position="123"/>
        <end position="145"/>
    </location>
</feature>
<dbReference type="GeneID" id="111596972"/>
<dbReference type="GO" id="GO:0006506">
    <property type="term" value="P:GPI anchor biosynthetic process"/>
    <property type="evidence" value="ECO:0007669"/>
    <property type="project" value="UniProtKB-UniPathway"/>
</dbReference>
<keyword evidence="3 5" id="KW-1133">Transmembrane helix</keyword>
<comment type="similarity">
    <text evidence="5">Belongs to the PIGW family.</text>
</comment>
<feature type="transmembrane region" description="Helical" evidence="5">
    <location>
        <begin position="62"/>
        <end position="79"/>
    </location>
</feature>
<proteinExistence type="inferred from homology"/>
<dbReference type="OMA" id="GLYVMQP"/>
<feature type="transmembrane region" description="Helical" evidence="5">
    <location>
        <begin position="360"/>
        <end position="383"/>
    </location>
</feature>
<feature type="transmembrane region" description="Helical" evidence="5">
    <location>
        <begin position="157"/>
        <end position="177"/>
    </location>
</feature>
<evidence type="ECO:0000256" key="4">
    <source>
        <dbReference type="ARBA" id="ARBA00023136"/>
    </source>
</evidence>
<dbReference type="Proteomes" id="UP000504633">
    <property type="component" value="Unplaced"/>
</dbReference>
<name>A0A6J1LJ07_DROHY</name>
<comment type="subcellular location">
    <subcellularLocation>
        <location evidence="5">Endoplasmic reticulum membrane</location>
        <topology evidence="5">Multi-pass membrane protein</topology>
    </subcellularLocation>
    <subcellularLocation>
        <location evidence="1">Membrane</location>
        <topology evidence="1">Multi-pass membrane protein</topology>
    </subcellularLocation>
</comment>
<feature type="transmembrane region" description="Helical" evidence="5">
    <location>
        <begin position="469"/>
        <end position="490"/>
    </location>
</feature>
<reference evidence="7" key="1">
    <citation type="submission" date="2025-08" db="UniProtKB">
        <authorList>
            <consortium name="RefSeq"/>
        </authorList>
    </citation>
    <scope>IDENTIFICATION</scope>
    <source>
        <strain evidence="7">15085-1641.00</strain>
        <tissue evidence="7">Whole body</tissue>
    </source>
</reference>
<sequence>MDSGRIALGVYDIPQQHTDKRSFASIEQSFSSLFVILAIFSGVVLARAILTPSRTSRLNPTLCYLLEFPLIAVPGVLLVTVASDYSVQFVSVMIAVLFVYIMRTGSISRIESQPQFDVGTRPIAITICRALTHLITSICILAIDFQSFDRRYRKSRLFGAHLMDTGIGLFVFTMGLVSRRPRNCSELRRNILRSALPLILLGIARVIAILALNYGQDEHEYGVHLNAFFTLGLTKLFGSIFSYFAHSDLQLLPLAFCVLACHQVALTFGGISEYVMDDDVPRSTLLSANREGIFSIPGFVAIYLLSIYFARWLFAKKLYSFNEMIGKVFTLLILAIVCWSLTAVSAYVVGISRVTCNLGYILWMSAIVSTVMWLIMLLFELIFQSKHIEANGTKLNELTRLMDEIQLNETENLEKGLLIPTKAAAIKNNGALPIIIESLNMNGLVYFLLANISTGCVNIFLKPEDRSDAVSVFILLIYMFLVTGAVFQLYKRRIRIA</sequence>
<evidence type="ECO:0000256" key="1">
    <source>
        <dbReference type="ARBA" id="ARBA00004141"/>
    </source>
</evidence>
<dbReference type="PANTHER" id="PTHR20661:SF0">
    <property type="entry name" value="PHOSPHATIDYLINOSITOL-GLYCAN BIOSYNTHESIS CLASS W PROTEIN"/>
    <property type="match status" value="1"/>
</dbReference>
<comment type="function">
    <text evidence="5">A acetyltransferase, which acetylates the inositol ring of phosphatidylinositol during biosynthesis of GPI-anchor.</text>
</comment>
<feature type="transmembrane region" description="Helical" evidence="5">
    <location>
        <begin position="221"/>
        <end position="244"/>
    </location>
</feature>
<dbReference type="GO" id="GO:0005789">
    <property type="term" value="C:endoplasmic reticulum membrane"/>
    <property type="evidence" value="ECO:0007669"/>
    <property type="project" value="UniProtKB-SubCell"/>
</dbReference>